<proteinExistence type="predicted"/>
<accession>A0A8I1MG42</accession>
<evidence type="ECO:0000313" key="1">
    <source>
        <dbReference type="EMBL" id="MBN8252788.1"/>
    </source>
</evidence>
<name>A0A8I1MG42_9BACI</name>
<evidence type="ECO:0008006" key="3">
    <source>
        <dbReference type="Google" id="ProtNLM"/>
    </source>
</evidence>
<gene>
    <name evidence="1" type="ORF">JF537_14500</name>
</gene>
<organism evidence="1 2">
    <name type="scientific">Priestia flexa</name>
    <dbReference type="NCBI Taxonomy" id="86664"/>
    <lineage>
        <taxon>Bacteria</taxon>
        <taxon>Bacillati</taxon>
        <taxon>Bacillota</taxon>
        <taxon>Bacilli</taxon>
        <taxon>Bacillales</taxon>
        <taxon>Bacillaceae</taxon>
        <taxon>Priestia</taxon>
    </lineage>
</organism>
<dbReference type="SUPFAM" id="SSF109854">
    <property type="entry name" value="DinB/YfiT-like putative metalloenzymes"/>
    <property type="match status" value="1"/>
</dbReference>
<dbReference type="AlphaFoldDB" id="A0A8I1MG42"/>
<comment type="caution">
    <text evidence="1">The sequence shown here is derived from an EMBL/GenBank/DDBJ whole genome shotgun (WGS) entry which is preliminary data.</text>
</comment>
<evidence type="ECO:0000313" key="2">
    <source>
        <dbReference type="Proteomes" id="UP000664578"/>
    </source>
</evidence>
<dbReference type="EMBL" id="JAEMWV010000007">
    <property type="protein sequence ID" value="MBN8252788.1"/>
    <property type="molecule type" value="Genomic_DNA"/>
</dbReference>
<dbReference type="Proteomes" id="UP000664578">
    <property type="component" value="Unassembled WGS sequence"/>
</dbReference>
<reference evidence="1" key="1">
    <citation type="submission" date="2020-12" db="EMBL/GenBank/DDBJ databases">
        <title>PHA producing bacteria isolated from mangrove.</title>
        <authorList>
            <person name="Zheng W."/>
            <person name="Yu S."/>
            <person name="Huang Y."/>
        </authorList>
    </citation>
    <scope>NUCLEOTIDE SEQUENCE</scope>
    <source>
        <strain evidence="1">GN22-4</strain>
    </source>
</reference>
<dbReference type="Gene3D" id="1.20.120.450">
    <property type="entry name" value="dinb family like domain"/>
    <property type="match status" value="1"/>
</dbReference>
<dbReference type="RefSeq" id="WP_206782837.1">
    <property type="nucleotide sequence ID" value="NZ_JAEMWV010000007.1"/>
</dbReference>
<protein>
    <recommendedName>
        <fullName evidence="3">Metal-dependent hydrolase</fullName>
    </recommendedName>
</protein>
<dbReference type="InterPro" id="IPR034660">
    <property type="entry name" value="DinB/YfiT-like"/>
</dbReference>
<sequence>MFNQYPIGVLTIQHPDNGTMTIAEVIRTYAWHGKHHSAHITTLRKQKNW</sequence>